<evidence type="ECO:0000313" key="8">
    <source>
        <dbReference type="Proteomes" id="UP001231518"/>
    </source>
</evidence>
<dbReference type="InterPro" id="IPR052420">
    <property type="entry name" value="Espin/Espin-like"/>
</dbReference>
<feature type="repeat" description="ANK" evidence="5">
    <location>
        <begin position="429"/>
        <end position="461"/>
    </location>
</feature>
<evidence type="ECO:0000313" key="7">
    <source>
        <dbReference type="EMBL" id="KAJ8712123.1"/>
    </source>
</evidence>
<feature type="compositionally biased region" description="Basic and acidic residues" evidence="6">
    <location>
        <begin position="531"/>
        <end position="545"/>
    </location>
</feature>
<organism evidence="7 8">
    <name type="scientific">Mythimna separata</name>
    <name type="common">Oriental armyworm</name>
    <name type="synonym">Pseudaletia separata</name>
    <dbReference type="NCBI Taxonomy" id="271217"/>
    <lineage>
        <taxon>Eukaryota</taxon>
        <taxon>Metazoa</taxon>
        <taxon>Ecdysozoa</taxon>
        <taxon>Arthropoda</taxon>
        <taxon>Hexapoda</taxon>
        <taxon>Insecta</taxon>
        <taxon>Pterygota</taxon>
        <taxon>Neoptera</taxon>
        <taxon>Endopterygota</taxon>
        <taxon>Lepidoptera</taxon>
        <taxon>Glossata</taxon>
        <taxon>Ditrysia</taxon>
        <taxon>Noctuoidea</taxon>
        <taxon>Noctuidae</taxon>
        <taxon>Noctuinae</taxon>
        <taxon>Hadenini</taxon>
        <taxon>Mythimna</taxon>
    </lineage>
</organism>
<dbReference type="Gene3D" id="1.25.40.20">
    <property type="entry name" value="Ankyrin repeat-containing domain"/>
    <property type="match status" value="2"/>
</dbReference>
<dbReference type="Pfam" id="PF12796">
    <property type="entry name" value="Ank_2"/>
    <property type="match status" value="2"/>
</dbReference>
<sequence length="1328" mass="144810">MPRERSEDGDCNAIARLIKDFCSCSENGTWSPDMTSDKRKGPLLKSELTNMSAMRRRIISIAKRKTREVPEPPKLTYGNTFQKSSETLTSNLVNTTISSQSSTLRRNIDNFLLSRRMFALEEDIYEKPIQVKTPTCGENWSLSKAWRNNNSDFFNRSPTLDSHRLIERNHTQLERIDEIPHRKKRNKKMKEQLRYDRNIKRHIRIRVMLSLRMRRYMKRRMKKPGLQASQTVNVPPRRFPRGASVTSSFGTRSYRSVMTDKLGDGAVLFDIHEARNSTMELCHDYEEDLDTLQIALRAGNFRSGRLAVEGWWCGRAMAGAGGRANNGALALHYAAARGCLDCVRLLTNTTPDVSANTAMDNDVTPVYLAAQEGHLAVLKYLVLEAGGRLDARARDGMLPIHAAAQTGCLDCVKWMIVERGVDPNARDGDGATPLHFAASRGHLSTVRWLLRHGARLHLDRHGKSPINDAAENHHLECLNVLVAAGAAGADNKQLSSYKAIHSCACAPGEARCALPNCININGTRSPFYLHAPERERRNSVQERRGSLPSTAGSVSSARSGPADGLYVNPMQRATSTIVTHHSSSGEESSGLLVRFLVTFDSACYQCLASKTVSILPSNAGSVSSARSGPADGLYVNPMQRATSTIVTHHSSSGEESSGSVSSARSGPADGLYVNPMQRATSTIVTHHSSSGEESSGSVSSVRSGPANGLYVNPMQRATSTIVTHHSSSGEESSACSASDADNAANGWFLHNNSSSSGAPAALYQRVRDLFHTRSPGPRVPAEGQEAPAMTVKAEIHGSAESTTAQEHSDSDSGAEATRRDHHYEDIYLPREEHQRRRSSSRDSGSHSRPGSAALVVDYNTKDSTDTASKAYEEVTPQSEVQVKSTIASKLAALTHKAQNFASRMSSAAGSRRASVSDETAVVQAASASSGVSSGGSSGDEAPPPPPPPPAPPAPPPPVVLEEPALKPSELRSRLAGRRGSAASADDDRPRGLNLVNKQAALPFVPPAFPHNAPDRLIKPSEYLKTITAPCKRDDSAAEARPPPPPPVPADNVPPPPPQPPVVSHQPLAAISSAELTAVRLRTPATKTLSAPPPARSVSLQCLPSAAEIYKNAKTDLIEELKMSKDITGIKKLKVERARRESLQDKETFTEFTKRFTAENFVEQRCAQVPERDAAGNVIPAWKRQMLARRAAEKARKDLERELAGEAERRRAAAVPAWKRQLLQRREEAENRNSIYTPKVEETNGQPNGEWRAYPSGTQRAVSIDNISMCYDTPAQPMRAPSEAKLSSDHCNGHSTSNGKHEDEEEEKAKIIPWRAQLRKTNSKLNLLE</sequence>
<feature type="compositionally biased region" description="Low complexity" evidence="6">
    <location>
        <begin position="920"/>
        <end position="931"/>
    </location>
</feature>
<feature type="region of interest" description="Disordered" evidence="6">
    <location>
        <begin position="1273"/>
        <end position="1314"/>
    </location>
</feature>
<feature type="compositionally biased region" description="Basic and acidic residues" evidence="6">
    <location>
        <begin position="1298"/>
        <end position="1309"/>
    </location>
</feature>
<feature type="region of interest" description="Disordered" evidence="6">
    <location>
        <begin position="222"/>
        <end position="246"/>
    </location>
</feature>
<feature type="compositionally biased region" description="Pro residues" evidence="6">
    <location>
        <begin position="1040"/>
        <end position="1060"/>
    </location>
</feature>
<feature type="region of interest" description="Disordered" evidence="6">
    <location>
        <begin position="911"/>
        <end position="993"/>
    </location>
</feature>
<feature type="region of interest" description="Disordered" evidence="6">
    <location>
        <begin position="529"/>
        <end position="564"/>
    </location>
</feature>
<evidence type="ECO:0000256" key="4">
    <source>
        <dbReference type="ARBA" id="ARBA00023043"/>
    </source>
</evidence>
<feature type="compositionally biased region" description="Basic and acidic residues" evidence="6">
    <location>
        <begin position="806"/>
        <end position="845"/>
    </location>
</feature>
<feature type="region of interest" description="Disordered" evidence="6">
    <location>
        <begin position="797"/>
        <end position="859"/>
    </location>
</feature>
<feature type="compositionally biased region" description="Polar residues" evidence="6">
    <location>
        <begin position="547"/>
        <end position="558"/>
    </location>
</feature>
<keyword evidence="2" id="KW-0677">Repeat</keyword>
<feature type="compositionally biased region" description="Polar residues" evidence="6">
    <location>
        <begin position="677"/>
        <end position="687"/>
    </location>
</feature>
<dbReference type="EMBL" id="JARGEI010000021">
    <property type="protein sequence ID" value="KAJ8712123.1"/>
    <property type="molecule type" value="Genomic_DNA"/>
</dbReference>
<evidence type="ECO:0000256" key="5">
    <source>
        <dbReference type="PROSITE-ProRule" id="PRU00023"/>
    </source>
</evidence>
<feature type="compositionally biased region" description="Low complexity" evidence="6">
    <location>
        <begin position="691"/>
        <end position="704"/>
    </location>
</feature>
<dbReference type="PROSITE" id="PS50088">
    <property type="entry name" value="ANK_REPEAT"/>
    <property type="match status" value="4"/>
</dbReference>
<feature type="repeat" description="ANK" evidence="5">
    <location>
        <begin position="395"/>
        <end position="428"/>
    </location>
</feature>
<keyword evidence="3" id="KW-1009">Hearing</keyword>
<dbReference type="GO" id="GO:0032420">
    <property type="term" value="C:stereocilium"/>
    <property type="evidence" value="ECO:0007669"/>
    <property type="project" value="UniProtKB-SubCell"/>
</dbReference>
<dbReference type="PANTHER" id="PTHR24153">
    <property type="entry name" value="ESPIN"/>
    <property type="match status" value="1"/>
</dbReference>
<accession>A0AAD7YDY9</accession>
<dbReference type="Proteomes" id="UP001231518">
    <property type="component" value="Chromosome 17"/>
</dbReference>
<dbReference type="GO" id="GO:0051017">
    <property type="term" value="P:actin filament bundle assembly"/>
    <property type="evidence" value="ECO:0007669"/>
    <property type="project" value="TreeGrafter"/>
</dbReference>
<feature type="repeat" description="ANK" evidence="5">
    <location>
        <begin position="361"/>
        <end position="394"/>
    </location>
</feature>
<keyword evidence="4 5" id="KW-0040">ANK repeat</keyword>
<dbReference type="GO" id="GO:0051015">
    <property type="term" value="F:actin filament binding"/>
    <property type="evidence" value="ECO:0007669"/>
    <property type="project" value="TreeGrafter"/>
</dbReference>
<dbReference type="SUPFAM" id="SSF48403">
    <property type="entry name" value="Ankyrin repeat"/>
    <property type="match status" value="1"/>
</dbReference>
<dbReference type="SMART" id="SM00248">
    <property type="entry name" value="ANK"/>
    <property type="match status" value="5"/>
</dbReference>
<feature type="compositionally biased region" description="Low complexity" evidence="6">
    <location>
        <begin position="653"/>
        <end position="662"/>
    </location>
</feature>
<proteinExistence type="predicted"/>
<dbReference type="GO" id="GO:0005737">
    <property type="term" value="C:cytoplasm"/>
    <property type="evidence" value="ECO:0007669"/>
    <property type="project" value="TreeGrafter"/>
</dbReference>
<dbReference type="InterPro" id="IPR036770">
    <property type="entry name" value="Ankyrin_rpt-contain_sf"/>
</dbReference>
<reference evidence="7" key="1">
    <citation type="submission" date="2023-03" db="EMBL/GenBank/DDBJ databases">
        <title>Chromosome-level genomes of two armyworms, Mythimna separata and Mythimna loreyi, provide insights into the biosynthesis and reception of sex pheromones.</title>
        <authorList>
            <person name="Zhao H."/>
        </authorList>
    </citation>
    <scope>NUCLEOTIDE SEQUENCE</scope>
    <source>
        <strain evidence="7">BeijingLab</strain>
        <tissue evidence="7">Pupa</tissue>
    </source>
</reference>
<comment type="caution">
    <text evidence="7">The sequence shown here is derived from an EMBL/GenBank/DDBJ whole genome shotgun (WGS) entry which is preliminary data.</text>
</comment>
<name>A0AAD7YDY9_MYTSE</name>
<feature type="region of interest" description="Disordered" evidence="6">
    <location>
        <begin position="1025"/>
        <end position="1064"/>
    </location>
</feature>
<keyword evidence="8" id="KW-1185">Reference proteome</keyword>
<evidence type="ECO:0008006" key="9">
    <source>
        <dbReference type="Google" id="ProtNLM"/>
    </source>
</evidence>
<dbReference type="InterPro" id="IPR002110">
    <property type="entry name" value="Ankyrin_rpt"/>
</dbReference>
<feature type="repeat" description="ANK" evidence="5">
    <location>
        <begin position="326"/>
        <end position="358"/>
    </location>
</feature>
<evidence type="ECO:0000256" key="2">
    <source>
        <dbReference type="ARBA" id="ARBA00022737"/>
    </source>
</evidence>
<comment type="subcellular location">
    <subcellularLocation>
        <location evidence="1">Cell projection</location>
        <location evidence="1">Stereocilium</location>
    </subcellularLocation>
</comment>
<evidence type="ECO:0000256" key="6">
    <source>
        <dbReference type="SAM" id="MobiDB-lite"/>
    </source>
</evidence>
<dbReference type="PANTHER" id="PTHR24153:SF8">
    <property type="entry name" value="FORKED, ISOFORM F"/>
    <property type="match status" value="1"/>
</dbReference>
<feature type="region of interest" description="Disordered" evidence="6">
    <location>
        <begin position="646"/>
        <end position="711"/>
    </location>
</feature>
<gene>
    <name evidence="7" type="ORF">PYW07_004965</name>
</gene>
<feature type="compositionally biased region" description="Pro residues" evidence="6">
    <location>
        <begin position="941"/>
        <end position="958"/>
    </location>
</feature>
<protein>
    <recommendedName>
        <fullName evidence="9">Espin</fullName>
    </recommendedName>
</protein>
<evidence type="ECO:0000256" key="1">
    <source>
        <dbReference type="ARBA" id="ARBA00004645"/>
    </source>
</evidence>
<evidence type="ECO:0000256" key="3">
    <source>
        <dbReference type="ARBA" id="ARBA00022740"/>
    </source>
</evidence>
<dbReference type="GO" id="GO:0007605">
    <property type="term" value="P:sensory perception of sound"/>
    <property type="evidence" value="ECO:0007669"/>
    <property type="project" value="UniProtKB-KW"/>
</dbReference>
<dbReference type="PROSITE" id="PS50297">
    <property type="entry name" value="ANK_REP_REGION"/>
    <property type="match status" value="2"/>
</dbReference>